<feature type="domain" description="C2H2-type" evidence="7">
    <location>
        <begin position="484"/>
        <end position="511"/>
    </location>
</feature>
<dbReference type="Proteomes" id="UP000036681">
    <property type="component" value="Unplaced"/>
</dbReference>
<dbReference type="PANTHER" id="PTHR24379:SF121">
    <property type="entry name" value="C2H2-TYPE DOMAIN-CONTAINING PROTEIN"/>
    <property type="match status" value="1"/>
</dbReference>
<evidence type="ECO:0000256" key="1">
    <source>
        <dbReference type="ARBA" id="ARBA00022723"/>
    </source>
</evidence>
<dbReference type="InterPro" id="IPR036236">
    <property type="entry name" value="Znf_C2H2_sf"/>
</dbReference>
<dbReference type="InterPro" id="IPR013087">
    <property type="entry name" value="Znf_C2H2_type"/>
</dbReference>
<keyword evidence="2" id="KW-0677">Repeat</keyword>
<evidence type="ECO:0000256" key="4">
    <source>
        <dbReference type="ARBA" id="ARBA00022833"/>
    </source>
</evidence>
<proteinExistence type="predicted"/>
<feature type="region of interest" description="Disordered" evidence="6">
    <location>
        <begin position="675"/>
        <end position="704"/>
    </location>
</feature>
<evidence type="ECO:0000256" key="5">
    <source>
        <dbReference type="PROSITE-ProRule" id="PRU00042"/>
    </source>
</evidence>
<evidence type="ECO:0000256" key="2">
    <source>
        <dbReference type="ARBA" id="ARBA00022737"/>
    </source>
</evidence>
<name>A0A0M3HZP6_ASCLU</name>
<dbReference type="AlphaFoldDB" id="A0A0M3HZP6"/>
<feature type="domain" description="C2H2-type" evidence="7">
    <location>
        <begin position="165"/>
        <end position="192"/>
    </location>
</feature>
<feature type="region of interest" description="Disordered" evidence="6">
    <location>
        <begin position="82"/>
        <end position="112"/>
    </location>
</feature>
<dbReference type="PANTHER" id="PTHR24379">
    <property type="entry name" value="KRAB AND ZINC FINGER DOMAIN-CONTAINING"/>
    <property type="match status" value="1"/>
</dbReference>
<dbReference type="Gene3D" id="3.30.160.60">
    <property type="entry name" value="Classic Zinc Finger"/>
    <property type="match status" value="2"/>
</dbReference>
<feature type="compositionally biased region" description="Low complexity" evidence="6">
    <location>
        <begin position="675"/>
        <end position="701"/>
    </location>
</feature>
<evidence type="ECO:0000313" key="9">
    <source>
        <dbReference type="WBParaSite" id="ALUE_0000921501-mRNA-1"/>
    </source>
</evidence>
<dbReference type="WBParaSite" id="ALUE_0000921501-mRNA-1">
    <property type="protein sequence ID" value="ALUE_0000921501-mRNA-1"/>
    <property type="gene ID" value="ALUE_0000921501"/>
</dbReference>
<keyword evidence="1" id="KW-0479">Metal-binding</keyword>
<feature type="region of interest" description="Disordered" evidence="6">
    <location>
        <begin position="744"/>
        <end position="781"/>
    </location>
</feature>
<sequence>MCALKFAAPSTDWRKHFAESVVSLKYLFSNFIEFVRISAIARALKVSINTELTSVTTMREMLEEKLAIALTSNTHLTSAAKQDSASAMGMQKCSSHGQQQGRKRRRGEIANPANTLDGLVARRADNIGSSESLIKRYLTENEAIESPSDDQEMKRIETDPDVSTRTCSICGYQGKWVSEMIRHKRVHTNERPFKCKYCSRTSKWKADLIRHVAKTHGIRVVSKYSRSKTFDASATALHELKDNKPQVLQTQPKPIAYTINVKPLPTSVIKSVPMKQMPSILDEAKLCDTTRKPERNPIAYRCVLCLFEQVYPLFDDIPQESLLILISHLRNVHNAMFYECRTCNKSFMDALTASKHFNGYSRCSRSALLANIVPVYVSSHEPSPLSVFGASVSNNAQDLLRRLLISSPATTNTLLPLLSQVQGNSALSALGLCNNEIGNCRFTAFDNYTDIQSSTCDKCPYKGDSDGVVIHKKGHDMPKGLLNYKCAFCDWFAKRKSSIEEHMRVHTNNPQLYMAEVEKNLITPVTLSKYANDSAAVAAVSPDEEAFNGSLTNVSPISTNAAIPEQVPHLPCPSTFDLTALLAVKQHSDIASMVNLLLFQLLLSLSNLAALSSAIGTRLAASRSPYSAFSTELTPTSPTSPDSLSLHNHKINPNFGFTQVPLVIGSNSVSSGLNSLNNTERYGTPSPTDSSASSCSPASGSKLNNSLLHESTQLDCYGQREADRPMSANLKMCEAILGSFQSKSFESPDEHTNSKQKTNEEDEIVDVENVDSCDESGSAKQHRINTAEVFRTDI</sequence>
<keyword evidence="4" id="KW-0862">Zinc</keyword>
<dbReference type="GO" id="GO:0008270">
    <property type="term" value="F:zinc ion binding"/>
    <property type="evidence" value="ECO:0007669"/>
    <property type="project" value="UniProtKB-KW"/>
</dbReference>
<feature type="domain" description="C2H2-type" evidence="7">
    <location>
        <begin position="193"/>
        <end position="216"/>
    </location>
</feature>
<organism evidence="8 9">
    <name type="scientific">Ascaris lumbricoides</name>
    <name type="common">Giant roundworm</name>
    <dbReference type="NCBI Taxonomy" id="6252"/>
    <lineage>
        <taxon>Eukaryota</taxon>
        <taxon>Metazoa</taxon>
        <taxon>Ecdysozoa</taxon>
        <taxon>Nematoda</taxon>
        <taxon>Chromadorea</taxon>
        <taxon>Rhabditida</taxon>
        <taxon>Spirurina</taxon>
        <taxon>Ascaridomorpha</taxon>
        <taxon>Ascaridoidea</taxon>
        <taxon>Ascarididae</taxon>
        <taxon>Ascaris</taxon>
    </lineage>
</organism>
<evidence type="ECO:0000313" key="8">
    <source>
        <dbReference type="Proteomes" id="UP000036681"/>
    </source>
</evidence>
<dbReference type="SUPFAM" id="SSF57667">
    <property type="entry name" value="beta-beta-alpha zinc fingers"/>
    <property type="match status" value="1"/>
</dbReference>
<dbReference type="PROSITE" id="PS50157">
    <property type="entry name" value="ZINC_FINGER_C2H2_2"/>
    <property type="match status" value="3"/>
</dbReference>
<protein>
    <submittedName>
        <fullName evidence="9">C2H2-type domain-containing protein</fullName>
    </submittedName>
</protein>
<evidence type="ECO:0000259" key="7">
    <source>
        <dbReference type="PROSITE" id="PS50157"/>
    </source>
</evidence>
<reference evidence="9" key="1">
    <citation type="submission" date="2017-02" db="UniProtKB">
        <authorList>
            <consortium name="WormBaseParasite"/>
        </authorList>
    </citation>
    <scope>IDENTIFICATION</scope>
</reference>
<feature type="compositionally biased region" description="Acidic residues" evidence="6">
    <location>
        <begin position="760"/>
        <end position="774"/>
    </location>
</feature>
<feature type="compositionally biased region" description="Basic and acidic residues" evidence="6">
    <location>
        <begin position="746"/>
        <end position="759"/>
    </location>
</feature>
<evidence type="ECO:0000256" key="6">
    <source>
        <dbReference type="SAM" id="MobiDB-lite"/>
    </source>
</evidence>
<evidence type="ECO:0000256" key="3">
    <source>
        <dbReference type="ARBA" id="ARBA00022771"/>
    </source>
</evidence>
<keyword evidence="8" id="KW-1185">Reference proteome</keyword>
<accession>A0A0M3HZP6</accession>
<dbReference type="SMART" id="SM00355">
    <property type="entry name" value="ZnF_C2H2"/>
    <property type="match status" value="5"/>
</dbReference>
<keyword evidence="3 5" id="KW-0863">Zinc-finger</keyword>